<proteinExistence type="predicted"/>
<reference evidence="2" key="1">
    <citation type="journal article" date="2019" name="Int. J. Syst. Evol. Microbiol.">
        <title>The Global Catalogue of Microorganisms (GCM) 10K type strain sequencing project: providing services to taxonomists for standard genome sequencing and annotation.</title>
        <authorList>
            <consortium name="The Broad Institute Genomics Platform"/>
            <consortium name="The Broad Institute Genome Sequencing Center for Infectious Disease"/>
            <person name="Wu L."/>
            <person name="Ma J."/>
        </authorList>
    </citation>
    <scope>NUCLEOTIDE SEQUENCE [LARGE SCALE GENOMIC DNA]</scope>
    <source>
        <strain evidence="2">CGMCC 4.1467</strain>
    </source>
</reference>
<dbReference type="EMBL" id="JBHTBS010000019">
    <property type="protein sequence ID" value="MFC7339533.1"/>
    <property type="molecule type" value="Genomic_DNA"/>
</dbReference>
<dbReference type="NCBIfam" id="TIGR03696">
    <property type="entry name" value="Rhs_assc_core"/>
    <property type="match status" value="1"/>
</dbReference>
<keyword evidence="2" id="KW-1185">Reference proteome</keyword>
<evidence type="ECO:0000313" key="1">
    <source>
        <dbReference type="EMBL" id="MFC7339533.1"/>
    </source>
</evidence>
<accession>A0ABW2LCX1</accession>
<name>A0ABW2LCX1_9BACT</name>
<protein>
    <submittedName>
        <fullName evidence="1">RHS repeat-associated core domain-containing protein</fullName>
    </submittedName>
</protein>
<dbReference type="RefSeq" id="WP_379716531.1">
    <property type="nucleotide sequence ID" value="NZ_JBHTBS010000019.1"/>
</dbReference>
<organism evidence="1 2">
    <name type="scientific">Haloferula chungangensis</name>
    <dbReference type="NCBI Taxonomy" id="1048331"/>
    <lineage>
        <taxon>Bacteria</taxon>
        <taxon>Pseudomonadati</taxon>
        <taxon>Verrucomicrobiota</taxon>
        <taxon>Verrucomicrobiia</taxon>
        <taxon>Verrucomicrobiales</taxon>
        <taxon>Verrucomicrobiaceae</taxon>
        <taxon>Haloferula</taxon>
    </lineage>
</organism>
<evidence type="ECO:0000313" key="2">
    <source>
        <dbReference type="Proteomes" id="UP001596472"/>
    </source>
</evidence>
<gene>
    <name evidence="1" type="ORF">ACFQY0_20240</name>
</gene>
<dbReference type="InterPro" id="IPR022385">
    <property type="entry name" value="Rhs_assc_core"/>
</dbReference>
<sequence length="246" mass="27230">MYYLRNISETSRITKYGFRYYDPVTGRWPSRDPIEERGGVNLYGFVGNDGVNKFDLFGLETINGFWDAIDAYAKPTTTSDVFDAGEDLIDSAKGATVKGGTYNGSGITSPPYWKLVGATKMKCDSSGSSTVSGSFLVDTGNLVLGRVSLSYSATRKWTCGKCERSGWKLWLGCECECEVSDVYEYSFKDTYNFTPHPSDPWYKRAADNTTGAIADILDGKAKGTSYLIQGTFDLTHDFTTHMDCKK</sequence>
<dbReference type="Gene3D" id="2.180.10.10">
    <property type="entry name" value="RHS repeat-associated core"/>
    <property type="match status" value="1"/>
</dbReference>
<dbReference type="Proteomes" id="UP001596472">
    <property type="component" value="Unassembled WGS sequence"/>
</dbReference>
<comment type="caution">
    <text evidence="1">The sequence shown here is derived from an EMBL/GenBank/DDBJ whole genome shotgun (WGS) entry which is preliminary data.</text>
</comment>